<keyword evidence="6" id="KW-0808">Transferase</keyword>
<dbReference type="Pfam" id="PF01040">
    <property type="entry name" value="UbiA"/>
    <property type="match status" value="1"/>
</dbReference>
<keyword evidence="4 5" id="KW-0472">Membrane</keyword>
<dbReference type="InterPro" id="IPR050475">
    <property type="entry name" value="Prenyltransferase_related"/>
</dbReference>
<accession>A0A2L2BN62</accession>
<keyword evidence="7" id="KW-1185">Reference proteome</keyword>
<proteinExistence type="predicted"/>
<comment type="subcellular location">
    <subcellularLocation>
        <location evidence="1">Membrane</location>
        <topology evidence="1">Multi-pass membrane protein</topology>
    </subcellularLocation>
</comment>
<dbReference type="GO" id="GO:0016020">
    <property type="term" value="C:membrane"/>
    <property type="evidence" value="ECO:0007669"/>
    <property type="project" value="UniProtKB-SubCell"/>
</dbReference>
<dbReference type="NCBIfam" id="NF009608">
    <property type="entry name" value="PRK13105.1"/>
    <property type="match status" value="1"/>
</dbReference>
<evidence type="ECO:0000313" key="7">
    <source>
        <dbReference type="Proteomes" id="UP000243077"/>
    </source>
</evidence>
<dbReference type="GO" id="GO:0016765">
    <property type="term" value="F:transferase activity, transferring alkyl or aryl (other than methyl) groups"/>
    <property type="evidence" value="ECO:0007669"/>
    <property type="project" value="InterPro"/>
</dbReference>
<feature type="transmembrane region" description="Helical" evidence="5">
    <location>
        <begin position="143"/>
        <end position="162"/>
    </location>
</feature>
<dbReference type="Gene3D" id="1.20.120.1780">
    <property type="entry name" value="UbiA prenyltransferase"/>
    <property type="match status" value="1"/>
</dbReference>
<dbReference type="PANTHER" id="PTHR42723:SF1">
    <property type="entry name" value="CHLOROPHYLL SYNTHASE, CHLOROPLASTIC"/>
    <property type="match status" value="1"/>
</dbReference>
<dbReference type="PANTHER" id="PTHR42723">
    <property type="entry name" value="CHLOROPHYLL SYNTHASE"/>
    <property type="match status" value="1"/>
</dbReference>
<feature type="transmembrane region" description="Helical" evidence="5">
    <location>
        <begin position="235"/>
        <end position="260"/>
    </location>
</feature>
<evidence type="ECO:0000256" key="1">
    <source>
        <dbReference type="ARBA" id="ARBA00004141"/>
    </source>
</evidence>
<keyword evidence="3 5" id="KW-1133">Transmembrane helix</keyword>
<dbReference type="AlphaFoldDB" id="A0A2L2BN62"/>
<evidence type="ECO:0000256" key="3">
    <source>
        <dbReference type="ARBA" id="ARBA00022989"/>
    </source>
</evidence>
<keyword evidence="2 5" id="KW-0812">Transmembrane</keyword>
<dbReference type="Proteomes" id="UP000243077">
    <property type="component" value="Chromosome"/>
</dbReference>
<dbReference type="RefSeq" id="WP_104912772.1">
    <property type="nucleotide sequence ID" value="NZ_CP026923.1"/>
</dbReference>
<dbReference type="InterPro" id="IPR044878">
    <property type="entry name" value="UbiA_sf"/>
</dbReference>
<dbReference type="OrthoDB" id="1416782at2"/>
<feature type="transmembrane region" description="Helical" evidence="5">
    <location>
        <begin position="174"/>
        <end position="195"/>
    </location>
</feature>
<evidence type="ECO:0000313" key="6">
    <source>
        <dbReference type="EMBL" id="AVG23115.1"/>
    </source>
</evidence>
<evidence type="ECO:0000256" key="5">
    <source>
        <dbReference type="SAM" id="Phobius"/>
    </source>
</evidence>
<gene>
    <name evidence="6" type="ORF">C3B54_11108</name>
</gene>
<dbReference type="CDD" id="cd13966">
    <property type="entry name" value="PT_UbiA_4"/>
    <property type="match status" value="1"/>
</dbReference>
<dbReference type="InterPro" id="IPR000537">
    <property type="entry name" value="UbiA_prenyltransferase"/>
</dbReference>
<feature type="transmembrane region" description="Helical" evidence="5">
    <location>
        <begin position="207"/>
        <end position="229"/>
    </location>
</feature>
<organism evidence="6 7">
    <name type="scientific">Pontimonas salivibrio</name>
    <dbReference type="NCBI Taxonomy" id="1159327"/>
    <lineage>
        <taxon>Bacteria</taxon>
        <taxon>Bacillati</taxon>
        <taxon>Actinomycetota</taxon>
        <taxon>Actinomycetes</taxon>
        <taxon>Micrococcales</taxon>
        <taxon>Microbacteriaceae</taxon>
        <taxon>Pontimonas</taxon>
    </lineage>
</organism>
<dbReference type="EMBL" id="CP026923">
    <property type="protein sequence ID" value="AVG23115.1"/>
    <property type="molecule type" value="Genomic_DNA"/>
</dbReference>
<feature type="transmembrane region" description="Helical" evidence="5">
    <location>
        <begin position="272"/>
        <end position="295"/>
    </location>
</feature>
<evidence type="ECO:0000256" key="4">
    <source>
        <dbReference type="ARBA" id="ARBA00023136"/>
    </source>
</evidence>
<reference evidence="6 7" key="1">
    <citation type="submission" date="2018-02" db="EMBL/GenBank/DDBJ databases">
        <title>Complete genome of the streamlined marine actinobacterium Pontimonas salivibrio CL-TW6 adapted to coastal planktonic lifestype.</title>
        <authorList>
            <person name="Cho B.C."/>
            <person name="Hardies S.C."/>
            <person name="Jang G.I."/>
            <person name="Hwang C.Y."/>
        </authorList>
    </citation>
    <scope>NUCLEOTIDE SEQUENCE [LARGE SCALE GENOMIC DNA]</scope>
    <source>
        <strain evidence="6 7">CL-TW6</strain>
    </source>
</reference>
<protein>
    <submittedName>
        <fullName evidence="6">4-hydroxybenzoate polyprenyltransferase</fullName>
    </submittedName>
</protein>
<dbReference type="KEGG" id="psai:C3B54_11108"/>
<evidence type="ECO:0000256" key="2">
    <source>
        <dbReference type="ARBA" id="ARBA00022692"/>
    </source>
</evidence>
<dbReference type="Gene3D" id="1.10.357.140">
    <property type="entry name" value="UbiA prenyltransferase"/>
    <property type="match status" value="1"/>
</dbReference>
<name>A0A2L2BN62_9MICO</name>
<sequence length="298" mass="31777">MSVLQSLVLSSRPLSWVNTAFPFAVAYYVSTGQFDALFLVGTVFFLIPYNVLMYGINDVFDYESDVLNPRKGGAEGALLPPELHRPMLLTSTLLALPFVVWLVFQGSWPSWVMLALSLFSVVAYSTPPLRFKEIPGLDSVTSSVHFVSPALYGLALGGGLWGDGLWGAEPPSSTTALVLSAFFLWGMGSHAFGAVQDVISDREAGIGSVATIWGARTAVWIAVALYAIAGGLMLLAPWPIALTAIIAVPYLAAVLPFVTITDESATKAHGGWRWFLGINFFAGAVVTLVGINAGYLPG</sequence>